<dbReference type="STRING" id="1035707.SAMN05216552_102482"/>
<protein>
    <submittedName>
        <fullName evidence="2">Uncharacterized protein</fullName>
    </submittedName>
</protein>
<reference evidence="3" key="1">
    <citation type="submission" date="2016-10" db="EMBL/GenBank/DDBJ databases">
        <authorList>
            <person name="Varghese N."/>
            <person name="Submissions S."/>
        </authorList>
    </citation>
    <scope>NUCLEOTIDE SEQUENCE [LARGE SCALE GENOMIC DNA]</scope>
    <source>
        <strain evidence="3">CGMCC 1.11014</strain>
    </source>
</reference>
<evidence type="ECO:0000256" key="1">
    <source>
        <dbReference type="SAM" id="MobiDB-lite"/>
    </source>
</evidence>
<feature type="region of interest" description="Disordered" evidence="1">
    <location>
        <begin position="1"/>
        <end position="26"/>
    </location>
</feature>
<evidence type="ECO:0000313" key="3">
    <source>
        <dbReference type="Proteomes" id="UP000199391"/>
    </source>
</evidence>
<proteinExistence type="predicted"/>
<sequence length="138" mass="14208">MALNGISGTQAPNPVDQKNFQNEIKDKSLGDLAKTVGDQNAPQWKREEALKEMLKDLLTNKNNPLEDGEKSPLQDLLDQLTGKGKGKGDKGGTGGAGEKGDNSKAGDVLATVLQALGVPAEVAQGIGDMVGGGGEGKI</sequence>
<name>A0A1I7L7Q6_9BURK</name>
<organism evidence="2 3">
    <name type="scientific">Pseudoduganella namucuonensis</name>
    <dbReference type="NCBI Taxonomy" id="1035707"/>
    <lineage>
        <taxon>Bacteria</taxon>
        <taxon>Pseudomonadati</taxon>
        <taxon>Pseudomonadota</taxon>
        <taxon>Betaproteobacteria</taxon>
        <taxon>Burkholderiales</taxon>
        <taxon>Oxalobacteraceae</taxon>
        <taxon>Telluria group</taxon>
        <taxon>Pseudoduganella</taxon>
    </lineage>
</organism>
<accession>A0A1I7L7Q6</accession>
<dbReference type="RefSeq" id="WP_093557851.1">
    <property type="nucleotide sequence ID" value="NZ_FPBO01000024.1"/>
</dbReference>
<keyword evidence="3" id="KW-1185">Reference proteome</keyword>
<dbReference type="AlphaFoldDB" id="A0A1I7L7Q6"/>
<gene>
    <name evidence="2" type="ORF">SAMN05216552_102482</name>
</gene>
<feature type="compositionally biased region" description="Polar residues" evidence="1">
    <location>
        <begin position="1"/>
        <end position="22"/>
    </location>
</feature>
<dbReference type="Proteomes" id="UP000199391">
    <property type="component" value="Unassembled WGS sequence"/>
</dbReference>
<dbReference type="EMBL" id="FPBO01000024">
    <property type="protein sequence ID" value="SFV05730.1"/>
    <property type="molecule type" value="Genomic_DNA"/>
</dbReference>
<feature type="region of interest" description="Disordered" evidence="1">
    <location>
        <begin position="60"/>
        <end position="104"/>
    </location>
</feature>
<evidence type="ECO:0000313" key="2">
    <source>
        <dbReference type="EMBL" id="SFV05730.1"/>
    </source>
</evidence>